<reference evidence="2 3" key="1">
    <citation type="submission" date="2024-04" db="EMBL/GenBank/DDBJ databases">
        <title>Human intestinal bacterial collection.</title>
        <authorList>
            <person name="Pauvert C."/>
            <person name="Hitch T.C.A."/>
            <person name="Clavel T."/>
        </authorList>
    </citation>
    <scope>NUCLEOTIDE SEQUENCE [LARGE SCALE GENOMIC DNA]</scope>
    <source>
        <strain evidence="2 3">CLA-SR-H026</strain>
    </source>
</reference>
<dbReference type="Proteomes" id="UP001481872">
    <property type="component" value="Unassembled WGS sequence"/>
</dbReference>
<accession>A0ABV1J5H3</accession>
<evidence type="ECO:0008006" key="4">
    <source>
        <dbReference type="Google" id="ProtNLM"/>
    </source>
</evidence>
<name>A0ABV1J5H3_9FIRM</name>
<evidence type="ECO:0000313" key="3">
    <source>
        <dbReference type="Proteomes" id="UP001481872"/>
    </source>
</evidence>
<proteinExistence type="predicted"/>
<dbReference type="RefSeq" id="WP_349053761.1">
    <property type="nucleotide sequence ID" value="NZ_JBBNPS010000007.1"/>
</dbReference>
<keyword evidence="3" id="KW-1185">Reference proteome</keyword>
<gene>
    <name evidence="2" type="ORF">AAA081_03830</name>
</gene>
<feature type="signal peptide" evidence="1">
    <location>
        <begin position="1"/>
        <end position="21"/>
    </location>
</feature>
<organism evidence="2 3">
    <name type="scientific">Aedoeadaptatus acetigenes</name>
    <dbReference type="NCBI Taxonomy" id="2981723"/>
    <lineage>
        <taxon>Bacteria</taxon>
        <taxon>Bacillati</taxon>
        <taxon>Bacillota</taxon>
        <taxon>Tissierellia</taxon>
        <taxon>Tissierellales</taxon>
        <taxon>Peptoniphilaceae</taxon>
        <taxon>Aedoeadaptatus</taxon>
    </lineage>
</organism>
<evidence type="ECO:0000313" key="2">
    <source>
        <dbReference type="EMBL" id="MEQ3353430.1"/>
    </source>
</evidence>
<comment type="caution">
    <text evidence="2">The sequence shown here is derived from an EMBL/GenBank/DDBJ whole genome shotgun (WGS) entry which is preliminary data.</text>
</comment>
<evidence type="ECO:0000256" key="1">
    <source>
        <dbReference type="SAM" id="SignalP"/>
    </source>
</evidence>
<protein>
    <recommendedName>
        <fullName evidence="4">Lipoprotein</fullName>
    </recommendedName>
</protein>
<feature type="chain" id="PRO_5046160645" description="Lipoprotein" evidence="1">
    <location>
        <begin position="22"/>
        <end position="238"/>
    </location>
</feature>
<dbReference type="EMBL" id="JBBNPS010000007">
    <property type="protein sequence ID" value="MEQ3353430.1"/>
    <property type="molecule type" value="Genomic_DNA"/>
</dbReference>
<sequence length="238" mass="26718">MKKGLFAALLLLFLVGCTAPASRTIDHVIFCGQLLDASDYIEKDGKAFIDEEVVMEKACYLPVKDDKNVSFKTISEKIIQIPIRKDTVLRQGDKRYVNMEEVFESQKKTVCYDEEKHLLVLGTFDRKDLAYSDITQKETLTGPAITWDWPEDGIEGVEVVKGKGSIAFKFKATGEILGTIEENPKDFPKKDQLLLGAKDGNYLVATVKEKEPRQQGEVPSRRSYAIDGIMSLLTSVKM</sequence>
<keyword evidence="1" id="KW-0732">Signal</keyword>
<dbReference type="PROSITE" id="PS51257">
    <property type="entry name" value="PROKAR_LIPOPROTEIN"/>
    <property type="match status" value="1"/>
</dbReference>